<dbReference type="AlphaFoldDB" id="A0A1T4P9T0"/>
<dbReference type="Proteomes" id="UP000190328">
    <property type="component" value="Unassembled WGS sequence"/>
</dbReference>
<accession>A0A1T4P9T0</accession>
<reference evidence="1 2" key="1">
    <citation type="submission" date="2017-02" db="EMBL/GenBank/DDBJ databases">
        <authorList>
            <person name="Peterson S.W."/>
        </authorList>
    </citation>
    <scope>NUCLEOTIDE SEQUENCE [LARGE SCALE GENOMIC DNA]</scope>
    <source>
        <strain evidence="1 2">ATCC BAA-1030</strain>
    </source>
</reference>
<evidence type="ECO:0000313" key="1">
    <source>
        <dbReference type="EMBL" id="SJZ88284.1"/>
    </source>
</evidence>
<dbReference type="EMBL" id="FUXI01000019">
    <property type="protein sequence ID" value="SJZ88284.1"/>
    <property type="molecule type" value="Genomic_DNA"/>
</dbReference>
<name>A0A1T4P9T0_9ENTE</name>
<sequence>MIYSSRFSTGKHHEIKEDFWNFRYLTGVRTELNAREFYQKALLGTVGIDDFLPFTKAERESIRRKIIALSSMDKFLLSENLFAEEDFFLIFFKSSKM</sequence>
<dbReference type="RefSeq" id="WP_407675497.1">
    <property type="nucleotide sequence ID" value="NZ_FUXI01000019.1"/>
</dbReference>
<dbReference type="STRING" id="263852.SAMN02745116_01716"/>
<evidence type="ECO:0000313" key="2">
    <source>
        <dbReference type="Proteomes" id="UP000190328"/>
    </source>
</evidence>
<proteinExistence type="predicted"/>
<organism evidence="1 2">
    <name type="scientific">Pilibacter termitis</name>
    <dbReference type="NCBI Taxonomy" id="263852"/>
    <lineage>
        <taxon>Bacteria</taxon>
        <taxon>Bacillati</taxon>
        <taxon>Bacillota</taxon>
        <taxon>Bacilli</taxon>
        <taxon>Lactobacillales</taxon>
        <taxon>Enterococcaceae</taxon>
        <taxon>Pilibacter</taxon>
    </lineage>
</organism>
<protein>
    <submittedName>
        <fullName evidence="1">Uncharacterized protein</fullName>
    </submittedName>
</protein>
<keyword evidence="2" id="KW-1185">Reference proteome</keyword>
<gene>
    <name evidence="1" type="ORF">SAMN02745116_01716</name>
</gene>